<feature type="compositionally biased region" description="Basic and acidic residues" evidence="6">
    <location>
        <begin position="93"/>
        <end position="117"/>
    </location>
</feature>
<keyword evidence="3" id="KW-0805">Transcription regulation</keyword>
<dbReference type="InterPro" id="IPR013907">
    <property type="entry name" value="Sds3"/>
</dbReference>
<evidence type="ECO:0000256" key="1">
    <source>
        <dbReference type="ARBA" id="ARBA00004123"/>
    </source>
</evidence>
<reference evidence="7" key="1">
    <citation type="submission" date="2021-01" db="EMBL/GenBank/DDBJ databases">
        <title>Metabolic potential, ecology and presence of endohyphal bacteria is reflected in genomic diversity of Mucoromycotina.</title>
        <authorList>
            <person name="Muszewska A."/>
            <person name="Okrasinska A."/>
            <person name="Steczkiewicz K."/>
            <person name="Drgas O."/>
            <person name="Orlowska M."/>
            <person name="Perlinska-Lenart U."/>
            <person name="Aleksandrzak-Piekarczyk T."/>
            <person name="Szatraj K."/>
            <person name="Zielenkiewicz U."/>
            <person name="Pilsyk S."/>
            <person name="Malc E."/>
            <person name="Mieczkowski P."/>
            <person name="Kruszewska J.S."/>
            <person name="Biernat P."/>
            <person name="Pawlowska J."/>
        </authorList>
    </citation>
    <scope>NUCLEOTIDE SEQUENCE</scope>
    <source>
        <strain evidence="7">WA0000018081</strain>
    </source>
</reference>
<keyword evidence="4" id="KW-0804">Transcription</keyword>
<dbReference type="AlphaFoldDB" id="A0A8H7SLF7"/>
<feature type="compositionally biased region" description="Basic and acidic residues" evidence="6">
    <location>
        <begin position="1"/>
        <end position="10"/>
    </location>
</feature>
<dbReference type="EMBL" id="JAEPRE010000125">
    <property type="protein sequence ID" value="KAG2232045.1"/>
    <property type="molecule type" value="Genomic_DNA"/>
</dbReference>
<dbReference type="Pfam" id="PF08598">
    <property type="entry name" value="Sds3"/>
    <property type="match status" value="1"/>
</dbReference>
<feature type="compositionally biased region" description="Low complexity" evidence="6">
    <location>
        <begin position="14"/>
        <end position="27"/>
    </location>
</feature>
<evidence type="ECO:0000313" key="8">
    <source>
        <dbReference type="Proteomes" id="UP000613177"/>
    </source>
</evidence>
<evidence type="ECO:0000256" key="6">
    <source>
        <dbReference type="SAM" id="MobiDB-lite"/>
    </source>
</evidence>
<sequence length="332" mass="37651">MDTHSNEEITTRQSSKLSLGSSPSVLSADEQLEAGSPGSLSNEEVSDDDLHTEQDSASPLSSVPDDFPLSRSASPELPMRRNKEDVSSPNKKTKSDKVQPAIEDQKDTSSDDLKKSLLDTPTEQNGDCEDTKMISEPQENDDHDYQQRHKEALDALTHIEVEFARLRDKMYEEKMSELNEEAMMIANGTHPELVTLMAEIEEKKGKRIHSAEAWRKHQHANFKQQFEGFEYQANIHFISQKNALRRDLLSSINGKRWNIEDERTKLNDPARTDRVFPDGREMVAHKREQKEETGELQDIKETAGFPMAPIPTGLSLQDVEDDLKILGINRNL</sequence>
<dbReference type="Proteomes" id="UP000613177">
    <property type="component" value="Unassembled WGS sequence"/>
</dbReference>
<protein>
    <submittedName>
        <fullName evidence="7">Uncharacterized protein</fullName>
    </submittedName>
</protein>
<name>A0A8H7SLF7_9FUNG</name>
<feature type="region of interest" description="Disordered" evidence="6">
    <location>
        <begin position="1"/>
        <end position="142"/>
    </location>
</feature>
<dbReference type="SMART" id="SM01401">
    <property type="entry name" value="Sds3"/>
    <property type="match status" value="1"/>
</dbReference>
<proteinExistence type="predicted"/>
<dbReference type="Gene3D" id="1.20.5.1500">
    <property type="match status" value="1"/>
</dbReference>
<evidence type="ECO:0000256" key="2">
    <source>
        <dbReference type="ARBA" id="ARBA00022491"/>
    </source>
</evidence>
<evidence type="ECO:0000313" key="7">
    <source>
        <dbReference type="EMBL" id="KAG2232045.1"/>
    </source>
</evidence>
<evidence type="ECO:0000256" key="5">
    <source>
        <dbReference type="ARBA" id="ARBA00023242"/>
    </source>
</evidence>
<keyword evidence="5" id="KW-0539">Nucleus</keyword>
<dbReference type="GO" id="GO:0005654">
    <property type="term" value="C:nucleoplasm"/>
    <property type="evidence" value="ECO:0007669"/>
    <property type="project" value="UniProtKB-ARBA"/>
</dbReference>
<evidence type="ECO:0000256" key="4">
    <source>
        <dbReference type="ARBA" id="ARBA00023163"/>
    </source>
</evidence>
<keyword evidence="8" id="KW-1185">Reference proteome</keyword>
<accession>A0A8H7SLF7</accession>
<dbReference type="PANTHER" id="PTHR21964">
    <property type="entry name" value="BREAST CANCER METASTASIS-SUPPRESSOR 1"/>
    <property type="match status" value="1"/>
</dbReference>
<comment type="caution">
    <text evidence="7">The sequence shown here is derived from an EMBL/GenBank/DDBJ whole genome shotgun (WGS) entry which is preliminary data.</text>
</comment>
<gene>
    <name evidence="7" type="ORF">INT48_009393</name>
</gene>
<keyword evidence="2" id="KW-0678">Repressor</keyword>
<evidence type="ECO:0000256" key="3">
    <source>
        <dbReference type="ARBA" id="ARBA00023015"/>
    </source>
</evidence>
<comment type="subcellular location">
    <subcellularLocation>
        <location evidence="1">Nucleus</location>
    </subcellularLocation>
</comment>
<organism evidence="7 8">
    <name type="scientific">Thamnidium elegans</name>
    <dbReference type="NCBI Taxonomy" id="101142"/>
    <lineage>
        <taxon>Eukaryota</taxon>
        <taxon>Fungi</taxon>
        <taxon>Fungi incertae sedis</taxon>
        <taxon>Mucoromycota</taxon>
        <taxon>Mucoromycotina</taxon>
        <taxon>Mucoromycetes</taxon>
        <taxon>Mucorales</taxon>
        <taxon>Mucorineae</taxon>
        <taxon>Mucoraceae</taxon>
        <taxon>Thamnidium</taxon>
    </lineage>
</organism>
<dbReference type="GO" id="GO:0010468">
    <property type="term" value="P:regulation of gene expression"/>
    <property type="evidence" value="ECO:0007669"/>
    <property type="project" value="UniProtKB-ARBA"/>
</dbReference>